<dbReference type="EMBL" id="AVPJ01000014">
    <property type="protein sequence ID" value="KGN31045.1"/>
    <property type="molecule type" value="Genomic_DNA"/>
</dbReference>
<proteinExistence type="predicted"/>
<protein>
    <recommendedName>
        <fullName evidence="4">DUF2277 domain-containing protein</fullName>
    </recommendedName>
</protein>
<evidence type="ECO:0000313" key="2">
    <source>
        <dbReference type="EMBL" id="KGN31045.1"/>
    </source>
</evidence>
<accession>A0A0A0J0Z9</accession>
<evidence type="ECO:0008006" key="4">
    <source>
        <dbReference type="Google" id="ProtNLM"/>
    </source>
</evidence>
<name>A0A0A0J0Z9_9MICO</name>
<dbReference type="InterPro" id="IPR018735">
    <property type="entry name" value="DUF2277"/>
</dbReference>
<evidence type="ECO:0000256" key="1">
    <source>
        <dbReference type="SAM" id="MobiDB-lite"/>
    </source>
</evidence>
<dbReference type="OrthoDB" id="2720376at2"/>
<gene>
    <name evidence="2" type="ORF">N802_05415</name>
</gene>
<sequence length="92" mass="9957">MCRNIRQLHNFEPPATDSEVYAAALQYVRKVSGSTKPSQANQAAFDAAVAEVAHATQHLLDHLVTTAPPKDREVEAAKARARSAERYGRAAG</sequence>
<dbReference type="STRING" id="1385520.N802_05415"/>
<dbReference type="RefSeq" id="WP_035917936.1">
    <property type="nucleotide sequence ID" value="NZ_AVPJ01000014.1"/>
</dbReference>
<dbReference type="Pfam" id="PF10041">
    <property type="entry name" value="DUF2277"/>
    <property type="match status" value="1"/>
</dbReference>
<organism evidence="2 3">
    <name type="scientific">Knoellia sinensis KCTC 19936</name>
    <dbReference type="NCBI Taxonomy" id="1385520"/>
    <lineage>
        <taxon>Bacteria</taxon>
        <taxon>Bacillati</taxon>
        <taxon>Actinomycetota</taxon>
        <taxon>Actinomycetes</taxon>
        <taxon>Micrococcales</taxon>
        <taxon>Intrasporangiaceae</taxon>
        <taxon>Knoellia</taxon>
    </lineage>
</organism>
<reference evidence="2 3" key="1">
    <citation type="submission" date="2013-08" db="EMBL/GenBank/DDBJ databases">
        <title>The genome sequence of Knoellia sinensis.</title>
        <authorList>
            <person name="Zhu W."/>
            <person name="Wang G."/>
        </authorList>
    </citation>
    <scope>NUCLEOTIDE SEQUENCE [LARGE SCALE GENOMIC DNA]</scope>
    <source>
        <strain evidence="2 3">KCTC 19936</strain>
    </source>
</reference>
<keyword evidence="3" id="KW-1185">Reference proteome</keyword>
<comment type="caution">
    <text evidence="2">The sequence shown here is derived from an EMBL/GenBank/DDBJ whole genome shotgun (WGS) entry which is preliminary data.</text>
</comment>
<dbReference type="AlphaFoldDB" id="A0A0A0J0Z9"/>
<dbReference type="Proteomes" id="UP000030002">
    <property type="component" value="Unassembled WGS sequence"/>
</dbReference>
<dbReference type="eggNOG" id="COG5552">
    <property type="taxonomic scope" value="Bacteria"/>
</dbReference>
<feature type="region of interest" description="Disordered" evidence="1">
    <location>
        <begin position="69"/>
        <end position="92"/>
    </location>
</feature>
<evidence type="ECO:0000313" key="3">
    <source>
        <dbReference type="Proteomes" id="UP000030002"/>
    </source>
</evidence>